<dbReference type="PANTHER" id="PTHR42756:SF1">
    <property type="entry name" value="TRANSCRIPTIONAL REPRESSOR OF EMRAB OPERON"/>
    <property type="match status" value="1"/>
</dbReference>
<dbReference type="GO" id="GO:0003700">
    <property type="term" value="F:DNA-binding transcription factor activity"/>
    <property type="evidence" value="ECO:0007669"/>
    <property type="project" value="InterPro"/>
</dbReference>
<keyword evidence="6" id="KW-1185">Reference proteome</keyword>
<name>A0A366DJF2_9NOCA</name>
<reference evidence="5 6" key="1">
    <citation type="submission" date="2018-06" db="EMBL/GenBank/DDBJ databases">
        <title>Genomic Encyclopedia of Type Strains, Phase IV (KMG-IV): sequencing the most valuable type-strain genomes for metagenomic binning, comparative biology and taxonomic classification.</title>
        <authorList>
            <person name="Goeker M."/>
        </authorList>
    </citation>
    <scope>NUCLEOTIDE SEQUENCE [LARGE SCALE GENOMIC DNA]</scope>
    <source>
        <strain evidence="5 6">DSM 44599</strain>
    </source>
</reference>
<evidence type="ECO:0000313" key="5">
    <source>
        <dbReference type="EMBL" id="RBO90212.1"/>
    </source>
</evidence>
<keyword evidence="1" id="KW-0805">Transcription regulation</keyword>
<dbReference type="RefSeq" id="WP_067511095.1">
    <property type="nucleotide sequence ID" value="NZ_CP107943.1"/>
</dbReference>
<evidence type="ECO:0000256" key="3">
    <source>
        <dbReference type="ARBA" id="ARBA00023163"/>
    </source>
</evidence>
<dbReference type="GO" id="GO:0003677">
    <property type="term" value="F:DNA binding"/>
    <property type="evidence" value="ECO:0007669"/>
    <property type="project" value="UniProtKB-KW"/>
</dbReference>
<dbReference type="OrthoDB" id="3215333at2"/>
<keyword evidence="2 5" id="KW-0238">DNA-binding</keyword>
<evidence type="ECO:0000259" key="4">
    <source>
        <dbReference type="PROSITE" id="PS50995"/>
    </source>
</evidence>
<keyword evidence="3" id="KW-0804">Transcription</keyword>
<dbReference type="PANTHER" id="PTHR42756">
    <property type="entry name" value="TRANSCRIPTIONAL REGULATOR, MARR"/>
    <property type="match status" value="1"/>
</dbReference>
<dbReference type="SMART" id="SM00347">
    <property type="entry name" value="HTH_MARR"/>
    <property type="match status" value="1"/>
</dbReference>
<dbReference type="Pfam" id="PF12802">
    <property type="entry name" value="MarR_2"/>
    <property type="match status" value="1"/>
</dbReference>
<dbReference type="Gene3D" id="1.10.10.10">
    <property type="entry name" value="Winged helix-like DNA-binding domain superfamily/Winged helix DNA-binding domain"/>
    <property type="match status" value="1"/>
</dbReference>
<protein>
    <submittedName>
        <fullName evidence="5">DNA-binding MarR family transcriptional regulator</fullName>
    </submittedName>
</protein>
<organism evidence="5 6">
    <name type="scientific">Nocardia puris</name>
    <dbReference type="NCBI Taxonomy" id="208602"/>
    <lineage>
        <taxon>Bacteria</taxon>
        <taxon>Bacillati</taxon>
        <taxon>Actinomycetota</taxon>
        <taxon>Actinomycetes</taxon>
        <taxon>Mycobacteriales</taxon>
        <taxon>Nocardiaceae</taxon>
        <taxon>Nocardia</taxon>
    </lineage>
</organism>
<sequence length="161" mass="17332">MPDDPVLVPGTTGGRTVCLLLKLGQVAFRITEDRLLALGLRIRHYSVLQALADLGGTPQAELGTYLRIDSATMVATIDDLEKLGYAARRRDPTDRRRYIVEVTEAGTAALGTIDEALAKAQQDVLGELSDARTGELHDALRTLNASTGLAARYDAVRGKQS</sequence>
<comment type="caution">
    <text evidence="5">The sequence shown here is derived from an EMBL/GenBank/DDBJ whole genome shotgun (WGS) entry which is preliminary data.</text>
</comment>
<dbReference type="InterPro" id="IPR036388">
    <property type="entry name" value="WH-like_DNA-bd_sf"/>
</dbReference>
<evidence type="ECO:0000256" key="2">
    <source>
        <dbReference type="ARBA" id="ARBA00023125"/>
    </source>
</evidence>
<evidence type="ECO:0000256" key="1">
    <source>
        <dbReference type="ARBA" id="ARBA00023015"/>
    </source>
</evidence>
<evidence type="ECO:0000313" key="6">
    <source>
        <dbReference type="Proteomes" id="UP000252586"/>
    </source>
</evidence>
<dbReference type="AlphaFoldDB" id="A0A366DJF2"/>
<feature type="domain" description="HTH marR-type" evidence="4">
    <location>
        <begin position="16"/>
        <end position="145"/>
    </location>
</feature>
<accession>A0A366DJF2</accession>
<dbReference type="EMBL" id="QNRE01000006">
    <property type="protein sequence ID" value="RBO90212.1"/>
    <property type="molecule type" value="Genomic_DNA"/>
</dbReference>
<proteinExistence type="predicted"/>
<dbReference type="STRING" id="1210090.GCA_001613185_04397"/>
<gene>
    <name evidence="5" type="ORF">DFR74_10697</name>
</gene>
<dbReference type="Proteomes" id="UP000252586">
    <property type="component" value="Unassembled WGS sequence"/>
</dbReference>
<dbReference type="SUPFAM" id="SSF46785">
    <property type="entry name" value="Winged helix' DNA-binding domain"/>
    <property type="match status" value="1"/>
</dbReference>
<dbReference type="InterPro" id="IPR036390">
    <property type="entry name" value="WH_DNA-bd_sf"/>
</dbReference>
<dbReference type="InterPro" id="IPR000835">
    <property type="entry name" value="HTH_MarR-typ"/>
</dbReference>
<dbReference type="PROSITE" id="PS50995">
    <property type="entry name" value="HTH_MARR_2"/>
    <property type="match status" value="1"/>
</dbReference>
<dbReference type="PRINTS" id="PR00598">
    <property type="entry name" value="HTHMARR"/>
</dbReference>